<proteinExistence type="inferred from homology"/>
<dbReference type="OrthoDB" id="29650at2"/>
<dbReference type="GO" id="GO:0005737">
    <property type="term" value="C:cytoplasm"/>
    <property type="evidence" value="ECO:0007669"/>
    <property type="project" value="UniProtKB-SubCell"/>
</dbReference>
<dbReference type="AlphaFoldDB" id="A0A5C6Q9Z0"/>
<dbReference type="PROSITE" id="PS00092">
    <property type="entry name" value="N6_MTASE"/>
    <property type="match status" value="1"/>
</dbReference>
<keyword evidence="3 6" id="KW-0489">Methyltransferase</keyword>
<evidence type="ECO:0000256" key="5">
    <source>
        <dbReference type="ARBA" id="ARBA00022691"/>
    </source>
</evidence>
<keyword evidence="2 6" id="KW-0698">rRNA processing</keyword>
<comment type="caution">
    <text evidence="9">The sequence shown here is derived from an EMBL/GenBank/DDBJ whole genome shotgun (WGS) entry which is preliminary data.</text>
</comment>
<dbReference type="InterPro" id="IPR046977">
    <property type="entry name" value="RsmC/RlmG"/>
</dbReference>
<dbReference type="InterPro" id="IPR007848">
    <property type="entry name" value="Small_mtfrase_dom"/>
</dbReference>
<feature type="domain" description="Methyltransferase small" evidence="7">
    <location>
        <begin position="215"/>
        <end position="385"/>
    </location>
</feature>
<keyword evidence="1 6" id="KW-0963">Cytoplasm</keyword>
<dbReference type="SUPFAM" id="SSF53335">
    <property type="entry name" value="S-adenosyl-L-methionine-dependent methyltransferases"/>
    <property type="match status" value="1"/>
</dbReference>
<evidence type="ECO:0000256" key="6">
    <source>
        <dbReference type="HAMAP-Rule" id="MF_01859"/>
    </source>
</evidence>
<dbReference type="InterPro" id="IPR029063">
    <property type="entry name" value="SAM-dependent_MTases_sf"/>
</dbReference>
<comment type="subcellular location">
    <subcellularLocation>
        <location evidence="6">Cytoplasm</location>
    </subcellularLocation>
</comment>
<reference evidence="9 10" key="1">
    <citation type="submission" date="2019-07" db="EMBL/GenBank/DDBJ databases">
        <title>Genomes of sea-ice associated Colwellia species.</title>
        <authorList>
            <person name="Bowman J.P."/>
        </authorList>
    </citation>
    <scope>NUCLEOTIDE SEQUENCE [LARGE SCALE GENOMIC DNA]</scope>
    <source>
        <strain evidence="9 10">ACAM 459</strain>
    </source>
</reference>
<dbReference type="PIRSF" id="PIRSF037565">
    <property type="entry name" value="RRNA_m2G_Mtase_RsmD_prd"/>
    <property type="match status" value="1"/>
</dbReference>
<dbReference type="HAMAP" id="MF_01859">
    <property type="entry name" value="23SrRNA_methyltr_G"/>
    <property type="match status" value="1"/>
</dbReference>
<dbReference type="Pfam" id="PF26049">
    <property type="entry name" value="RLMG_N"/>
    <property type="match status" value="1"/>
</dbReference>
<dbReference type="Proteomes" id="UP000321822">
    <property type="component" value="Unassembled WGS sequence"/>
</dbReference>
<evidence type="ECO:0000259" key="8">
    <source>
        <dbReference type="Pfam" id="PF26049"/>
    </source>
</evidence>
<dbReference type="FunFam" id="3.40.50.150:FF:000046">
    <property type="entry name" value="Ribosomal RNA large subunit methyltransferase G"/>
    <property type="match status" value="1"/>
</dbReference>
<organism evidence="9 10">
    <name type="scientific">Colwellia demingiae</name>
    <dbReference type="NCBI Taxonomy" id="89401"/>
    <lineage>
        <taxon>Bacteria</taxon>
        <taxon>Pseudomonadati</taxon>
        <taxon>Pseudomonadota</taxon>
        <taxon>Gammaproteobacteria</taxon>
        <taxon>Alteromonadales</taxon>
        <taxon>Colwelliaceae</taxon>
        <taxon>Colwellia</taxon>
    </lineage>
</organism>
<name>A0A5C6Q9Z0_9GAMM</name>
<dbReference type="PANTHER" id="PTHR47816">
    <property type="entry name" value="RIBOSOMAL RNA SMALL SUBUNIT METHYLTRANSFERASE C"/>
    <property type="match status" value="1"/>
</dbReference>
<feature type="domain" description="RlmG N-terminal" evidence="8">
    <location>
        <begin position="5"/>
        <end position="188"/>
    </location>
</feature>
<comment type="similarity">
    <text evidence="6">Belongs to the methyltransferase superfamily. RlmG family.</text>
</comment>
<sequence length="392" mass="43608">MISPFIVNDKNLFLSRFPVSQVNRSLQAWDSADEYLINHVNEQGLINAKTKVAIFNDAFGALAVNFCQSATENAEVFSINDSYISSEGASYNIEQNNLNDSNFKQLNSLDSLPNDIDVILYKIPKSKSLLIEQLIQIKKSVSDNCIFIAADRAKEIHSATLKVFEKHLGTTKTSLAVKKARLVFCQLDNKQVHQSPFPTVWSLAHTSTNDSPSRELTISNHANVYAREKLDIGARYFIENLPKVAANSTVIDLGCGNGVIGLTVLANQPEAHVHFIDESTMAMASAKQNIMTNLPEVIEQCEFTLNDSLTDIEGGSVDLILCNPPFHQNTATTDHIAWQMFRDSHRVLKKGGELRIIGNQKLAYHIKLQRLFGNESLIASNDKFVTQSAIKR</sequence>
<gene>
    <name evidence="6" type="primary">rlmG</name>
    <name evidence="9" type="ORF">ESZ36_17330</name>
</gene>
<keyword evidence="4 6" id="KW-0808">Transferase</keyword>
<evidence type="ECO:0000313" key="10">
    <source>
        <dbReference type="Proteomes" id="UP000321822"/>
    </source>
</evidence>
<dbReference type="GO" id="GO:0052916">
    <property type="term" value="F:23S rRNA (guanine(1835)-N(2))-methyltransferase activity"/>
    <property type="evidence" value="ECO:0007669"/>
    <property type="project" value="UniProtKB-EC"/>
</dbReference>
<evidence type="ECO:0000256" key="2">
    <source>
        <dbReference type="ARBA" id="ARBA00022552"/>
    </source>
</evidence>
<dbReference type="Gene3D" id="3.40.50.150">
    <property type="entry name" value="Vaccinia Virus protein VP39"/>
    <property type="match status" value="2"/>
</dbReference>
<evidence type="ECO:0000256" key="4">
    <source>
        <dbReference type="ARBA" id="ARBA00022679"/>
    </source>
</evidence>
<accession>A0A5C6Q9Z0</accession>
<dbReference type="Pfam" id="PF05175">
    <property type="entry name" value="MTS"/>
    <property type="match status" value="1"/>
</dbReference>
<dbReference type="PANTHER" id="PTHR47816:SF5">
    <property type="entry name" value="RIBOSOMAL RNA LARGE SUBUNIT METHYLTRANSFERASE G"/>
    <property type="match status" value="1"/>
</dbReference>
<comment type="catalytic activity">
    <reaction evidence="6">
        <text>guanosine(1835) in 23S rRNA + S-adenosyl-L-methionine = N(2)-methylguanosine(1835) in 23S rRNA + S-adenosyl-L-homocysteine + H(+)</text>
        <dbReference type="Rhea" id="RHEA:42744"/>
        <dbReference type="Rhea" id="RHEA-COMP:10217"/>
        <dbReference type="Rhea" id="RHEA-COMP:10218"/>
        <dbReference type="ChEBI" id="CHEBI:15378"/>
        <dbReference type="ChEBI" id="CHEBI:57856"/>
        <dbReference type="ChEBI" id="CHEBI:59789"/>
        <dbReference type="ChEBI" id="CHEBI:74269"/>
        <dbReference type="ChEBI" id="CHEBI:74481"/>
        <dbReference type="EC" id="2.1.1.174"/>
    </reaction>
</comment>
<dbReference type="GO" id="GO:0003676">
    <property type="term" value="F:nucleic acid binding"/>
    <property type="evidence" value="ECO:0007669"/>
    <property type="project" value="InterPro"/>
</dbReference>
<evidence type="ECO:0000256" key="1">
    <source>
        <dbReference type="ARBA" id="ARBA00022490"/>
    </source>
</evidence>
<dbReference type="InterPro" id="IPR058679">
    <property type="entry name" value="RlmG_N"/>
</dbReference>
<evidence type="ECO:0000313" key="9">
    <source>
        <dbReference type="EMBL" id="TWX65563.1"/>
    </source>
</evidence>
<dbReference type="RefSeq" id="WP_146790202.1">
    <property type="nucleotide sequence ID" value="NZ_VOLT01000010.1"/>
</dbReference>
<keyword evidence="5 6" id="KW-0949">S-adenosyl-L-methionine</keyword>
<dbReference type="CDD" id="cd02440">
    <property type="entry name" value="AdoMet_MTases"/>
    <property type="match status" value="1"/>
</dbReference>
<dbReference type="EMBL" id="VOLT01000010">
    <property type="protein sequence ID" value="TWX65563.1"/>
    <property type="molecule type" value="Genomic_DNA"/>
</dbReference>
<evidence type="ECO:0000256" key="3">
    <source>
        <dbReference type="ARBA" id="ARBA00022603"/>
    </source>
</evidence>
<evidence type="ECO:0000259" key="7">
    <source>
        <dbReference type="Pfam" id="PF05175"/>
    </source>
</evidence>
<dbReference type="EC" id="2.1.1.174" evidence="6"/>
<protein>
    <recommendedName>
        <fullName evidence="6">Ribosomal RNA large subunit methyltransferase G</fullName>
        <ecNumber evidence="6">2.1.1.174</ecNumber>
    </recommendedName>
    <alternativeName>
        <fullName evidence="6">23S rRNA m2G1835 methyltransferase</fullName>
    </alternativeName>
    <alternativeName>
        <fullName evidence="6">rRNA (guanine-N(2)-)-methyltransferase RlmG</fullName>
    </alternativeName>
</protein>
<dbReference type="InterPro" id="IPR002052">
    <property type="entry name" value="DNA_methylase_N6_adenine_CS"/>
</dbReference>
<keyword evidence="10" id="KW-1185">Reference proteome</keyword>
<comment type="function">
    <text evidence="6">Specifically methylates the guanine in position 1835 (m2G1835) of 23S rRNA.</text>
</comment>
<dbReference type="InterPro" id="IPR017237">
    <property type="entry name" value="RLMG"/>
</dbReference>